<keyword evidence="3" id="KW-0694">RNA-binding</keyword>
<dbReference type="SUPFAM" id="SSF51395">
    <property type="entry name" value="FMN-linked oxidoreductases"/>
    <property type="match status" value="1"/>
</dbReference>
<dbReference type="EMBL" id="CCKQ01001328">
    <property type="protein sequence ID" value="CDW72424.1"/>
    <property type="molecule type" value="Genomic_DNA"/>
</dbReference>
<dbReference type="Proteomes" id="UP000039865">
    <property type="component" value="Unassembled WGS sequence"/>
</dbReference>
<dbReference type="Pfam" id="PF01207">
    <property type="entry name" value="Dus"/>
    <property type="match status" value="1"/>
</dbReference>
<sequence length="389" mass="44606">MKQSLTLASKMAQNSVKQTPRELFAIAPMVDISDRFFRYFMRYLTPNAFLYTEMLNEHAIIHKKDRYSLLSFSDNQHPVVCQIGGNNPEKMATAAKIVEEYGYDEVNINCGCPSSKTRDGCFGAVLMFDAKLVAEMTRTMMKAVNIPVTVKCRLGVDNLDKYEDVHNFIRIVSHEGGVQKFIIHARKCLLNGLSPHENRTVPELKYDWVFRLKQDFPDLRFVINGGFTDPAKISDILNEDNGLEGCMVGRLAYNFPWNLAAIDRQLFKHDKDTLTREQIILSYAEFAQKEQETGLDRGERIPNSLLVKPVINIFSGEYEGGKFRKFLSELAIDKGYKGQVERVLRESIEYYKNINPEGVQTKNGEKIIRPIWQLQGYAKHKQAIIDNQE</sequence>
<evidence type="ECO:0000256" key="1">
    <source>
        <dbReference type="ARBA" id="ARBA00022555"/>
    </source>
</evidence>
<organism evidence="5 6">
    <name type="scientific">Stylonychia lemnae</name>
    <name type="common">Ciliate</name>
    <dbReference type="NCBI Taxonomy" id="5949"/>
    <lineage>
        <taxon>Eukaryota</taxon>
        <taxon>Sar</taxon>
        <taxon>Alveolata</taxon>
        <taxon>Ciliophora</taxon>
        <taxon>Intramacronucleata</taxon>
        <taxon>Spirotrichea</taxon>
        <taxon>Stichotrichia</taxon>
        <taxon>Sporadotrichida</taxon>
        <taxon>Oxytrichidae</taxon>
        <taxon>Stylonychinae</taxon>
        <taxon>Stylonychia</taxon>
    </lineage>
</organism>
<dbReference type="InterPro" id="IPR004653">
    <property type="entry name" value="DusA"/>
</dbReference>
<evidence type="ECO:0000256" key="2">
    <source>
        <dbReference type="ARBA" id="ARBA00022857"/>
    </source>
</evidence>
<accession>A0A077ZSB8</accession>
<dbReference type="InParanoid" id="A0A077ZSB8"/>
<gene>
    <name evidence="5" type="primary">Contig4455.g4752</name>
    <name evidence="5" type="ORF">STYLEM_1384</name>
</gene>
<evidence type="ECO:0000256" key="3">
    <source>
        <dbReference type="ARBA" id="ARBA00022884"/>
    </source>
</evidence>
<dbReference type="CDD" id="cd02801">
    <property type="entry name" value="DUS_like_FMN"/>
    <property type="match status" value="1"/>
</dbReference>
<evidence type="ECO:0000259" key="4">
    <source>
        <dbReference type="Pfam" id="PF01207"/>
    </source>
</evidence>
<protein>
    <submittedName>
        <fullName evidence="5">Trna-dihydrouridine synthase a</fullName>
    </submittedName>
</protein>
<keyword evidence="1" id="KW-0820">tRNA-binding</keyword>
<dbReference type="InterPro" id="IPR035587">
    <property type="entry name" value="DUS-like_FMN-bd"/>
</dbReference>
<dbReference type="OMA" id="NNMIGAC"/>
<dbReference type="AlphaFoldDB" id="A0A077ZSB8"/>
<dbReference type="PANTHER" id="PTHR42907">
    <property type="entry name" value="FMN-LINKED OXIDOREDUCTASES SUPERFAMILY PROTEIN"/>
    <property type="match status" value="1"/>
</dbReference>
<dbReference type="NCBIfam" id="NF008774">
    <property type="entry name" value="PRK11815.1"/>
    <property type="match status" value="1"/>
</dbReference>
<evidence type="ECO:0000313" key="5">
    <source>
        <dbReference type="EMBL" id="CDW72424.1"/>
    </source>
</evidence>
<reference evidence="5 6" key="1">
    <citation type="submission" date="2014-06" db="EMBL/GenBank/DDBJ databases">
        <authorList>
            <person name="Swart Estienne"/>
        </authorList>
    </citation>
    <scope>NUCLEOTIDE SEQUENCE [LARGE SCALE GENOMIC DNA]</scope>
    <source>
        <strain evidence="5 6">130c</strain>
    </source>
</reference>
<keyword evidence="6" id="KW-1185">Reference proteome</keyword>
<feature type="domain" description="DUS-like FMN-binding" evidence="4">
    <location>
        <begin position="26"/>
        <end position="285"/>
    </location>
</feature>
<evidence type="ECO:0000313" key="6">
    <source>
        <dbReference type="Proteomes" id="UP000039865"/>
    </source>
</evidence>
<dbReference type="InterPro" id="IPR013785">
    <property type="entry name" value="Aldolase_TIM"/>
</dbReference>
<dbReference type="GO" id="GO:0000049">
    <property type="term" value="F:tRNA binding"/>
    <property type="evidence" value="ECO:0007669"/>
    <property type="project" value="UniProtKB-KW"/>
</dbReference>
<dbReference type="PANTHER" id="PTHR42907:SF1">
    <property type="entry name" value="FMN-LINKED OXIDOREDUCTASES SUPERFAMILY PROTEIN"/>
    <property type="match status" value="1"/>
</dbReference>
<proteinExistence type="predicted"/>
<dbReference type="OrthoDB" id="10262250at2759"/>
<dbReference type="GO" id="GO:0017150">
    <property type="term" value="F:tRNA dihydrouridine synthase activity"/>
    <property type="evidence" value="ECO:0007669"/>
    <property type="project" value="InterPro"/>
</dbReference>
<name>A0A077ZSB8_STYLE</name>
<keyword evidence="2" id="KW-0521">NADP</keyword>
<dbReference type="Gene3D" id="3.20.20.70">
    <property type="entry name" value="Aldolase class I"/>
    <property type="match status" value="1"/>
</dbReference>